<keyword evidence="1" id="KW-1133">Transmembrane helix</keyword>
<dbReference type="PANTHER" id="PTHR32063">
    <property type="match status" value="1"/>
</dbReference>
<keyword evidence="1" id="KW-0472">Membrane</keyword>
<feature type="transmembrane region" description="Helical" evidence="1">
    <location>
        <begin position="12"/>
        <end position="34"/>
    </location>
</feature>
<comment type="caution">
    <text evidence="2">The sequence shown here is derived from an EMBL/GenBank/DDBJ whole genome shotgun (WGS) entry which is preliminary data.</text>
</comment>
<sequence length="1100" mass="119583">MKIVDLAVKRPVAISMFTFAILLFGMVSLSRLSISLLPELSYPTLTIRTDYTGAAPVEVEQLVSKPIEESIGVVKGIRKVTSTSRPEQSDVVLEFSWGTDMDFASLEVREKLDVLFLPLDVDKPRLLRFNPTLDPIMRLGLGFAENTDQSSVTALKQLRLYAEEQIKRRLESIEGVASVRIGGGLEDQIQIQVDQVRASQLNIDVATVVARLEQENVNAAGGRIDDGAQAFLVRTINQFGTLADIENLYIATREGRSIRLSDIATVSSAYKEQDSMTRFDGFQGSEIAIYKEGDANSVTVAERVQRALQDVQNQLPASYQLSLVYDQSEFISQAISDVQSAGIIGGILAMLIIYLFLRSFWPTLIISVSIPVSIIATFNLMYGNDISLNIMSLGGIALAIGLLVDNSIVVLENIDRKKREGADNQNAAVDGTKQVSSAILASTLTTMAVFFPLVFVEGIAGQLFRDQALTVTFALLASLIVALTLIPMLASRTNKKQIAHHDTFGNAEKVRIAELKGFAKFRAILAWPFSKLMWLLFIAIPGALMTVLILIWRLISKGLHIVFKPLVWLFSVSFNGLQKFYASTLSVALRTRVVTFAVLVALSVSALLLLPRLGMELIPRMAQQEFYVDVNLPAGTRLDTTDATLNQIANYAKTLDAVERTYSLAGTGSLVSASPEQGGDHWGKINVVLRDGADEDAVAATQEQLRQFVARLPGVTAKIAYPELFSFADPIQIEVSGYDLNTLQSQGQIIAAALADNDRFTDISTTLRPGNPELSITFNHALLNQLGLNAATVSQLIATKIGGDVATQYSIDDRKVDVLVRTNERQRDTLADIGNIIVNPNAAEPIPLSAVAELNMDIGPSEITRVGQQRVAIVTANLAYGDVQQGVLATQSILDKHTLPVGFTARIAGQSEDMQASFTSLQFALALAVFLVYLVMACQFESLFQPLLILVAVPLAGAGSIYGLWLTGTNVSVVVFIGLIMLAGIVVNNAIVLIDRINQLRSDGIAKTEAIHQAAVQRLRPIVMTTLTTILGLLPMAMGLGEGAEVRTPMAITVIFGLLFSSMLTLILLPIMYSLFERKTFATPQTNDNVQATTGEHVYG</sequence>
<keyword evidence="3" id="KW-1185">Reference proteome</keyword>
<evidence type="ECO:0000313" key="3">
    <source>
        <dbReference type="Proteomes" id="UP001234343"/>
    </source>
</evidence>
<feature type="transmembrane region" description="Helical" evidence="1">
    <location>
        <begin position="364"/>
        <end position="382"/>
    </location>
</feature>
<dbReference type="RefSeq" id="WP_289365215.1">
    <property type="nucleotide sequence ID" value="NZ_JAUCBP010000007.1"/>
</dbReference>
<feature type="transmembrane region" description="Helical" evidence="1">
    <location>
        <begin position="338"/>
        <end position="357"/>
    </location>
</feature>
<accession>A0ABT7SXL8</accession>
<dbReference type="Gene3D" id="3.30.2090.10">
    <property type="entry name" value="Multidrug efflux transporter AcrB TolC docking domain, DN and DC subdomains"/>
    <property type="match status" value="2"/>
</dbReference>
<dbReference type="PRINTS" id="PR00702">
    <property type="entry name" value="ACRIFLAVINRP"/>
</dbReference>
<dbReference type="Gene3D" id="3.30.70.1320">
    <property type="entry name" value="Multidrug efflux transporter AcrB pore domain like"/>
    <property type="match status" value="1"/>
</dbReference>
<evidence type="ECO:0000256" key="1">
    <source>
        <dbReference type="SAM" id="Phobius"/>
    </source>
</evidence>
<evidence type="ECO:0000313" key="2">
    <source>
        <dbReference type="EMBL" id="MDM7860931.1"/>
    </source>
</evidence>
<proteinExistence type="predicted"/>
<feature type="transmembrane region" description="Helical" evidence="1">
    <location>
        <begin position="593"/>
        <end position="614"/>
    </location>
</feature>
<name>A0ABT7SXL8_9ALTE</name>
<feature type="transmembrane region" description="Helical" evidence="1">
    <location>
        <begin position="1022"/>
        <end position="1040"/>
    </location>
</feature>
<dbReference type="EMBL" id="JAUCBP010000007">
    <property type="protein sequence ID" value="MDM7860931.1"/>
    <property type="molecule type" value="Genomic_DNA"/>
</dbReference>
<organism evidence="2 3">
    <name type="scientific">Alteromonas arenosi</name>
    <dbReference type="NCBI Taxonomy" id="3055817"/>
    <lineage>
        <taxon>Bacteria</taxon>
        <taxon>Pseudomonadati</taxon>
        <taxon>Pseudomonadota</taxon>
        <taxon>Gammaproteobacteria</taxon>
        <taxon>Alteromonadales</taxon>
        <taxon>Alteromonadaceae</taxon>
        <taxon>Alteromonas/Salinimonas group</taxon>
        <taxon>Alteromonas</taxon>
    </lineage>
</organism>
<feature type="transmembrane region" description="Helical" evidence="1">
    <location>
        <begin position="468"/>
        <end position="490"/>
    </location>
</feature>
<dbReference type="Gene3D" id="3.30.70.1430">
    <property type="entry name" value="Multidrug efflux transporter AcrB pore domain"/>
    <property type="match status" value="2"/>
</dbReference>
<feature type="transmembrane region" description="Helical" evidence="1">
    <location>
        <begin position="388"/>
        <end position="414"/>
    </location>
</feature>
<feature type="transmembrane region" description="Helical" evidence="1">
    <location>
        <begin position="916"/>
        <end position="935"/>
    </location>
</feature>
<dbReference type="SUPFAM" id="SSF82693">
    <property type="entry name" value="Multidrug efflux transporter AcrB pore domain, PN1, PN2, PC1 and PC2 subdomains"/>
    <property type="match status" value="2"/>
</dbReference>
<dbReference type="SUPFAM" id="SSF82714">
    <property type="entry name" value="Multidrug efflux transporter AcrB TolC docking domain, DN and DC subdomains"/>
    <property type="match status" value="2"/>
</dbReference>
<dbReference type="InterPro" id="IPR027463">
    <property type="entry name" value="AcrB_DN_DC_subdom"/>
</dbReference>
<keyword evidence="1" id="KW-0812">Transmembrane</keyword>
<dbReference type="SUPFAM" id="SSF82866">
    <property type="entry name" value="Multidrug efflux transporter AcrB transmembrane domain"/>
    <property type="match status" value="2"/>
</dbReference>
<feature type="transmembrane region" description="Helical" evidence="1">
    <location>
        <begin position="971"/>
        <end position="994"/>
    </location>
</feature>
<dbReference type="Pfam" id="PF00873">
    <property type="entry name" value="ACR_tran"/>
    <property type="match status" value="2"/>
</dbReference>
<feature type="transmembrane region" description="Helical" evidence="1">
    <location>
        <begin position="532"/>
        <end position="555"/>
    </location>
</feature>
<feature type="transmembrane region" description="Helical" evidence="1">
    <location>
        <begin position="947"/>
        <end position="965"/>
    </location>
</feature>
<feature type="transmembrane region" description="Helical" evidence="1">
    <location>
        <begin position="1052"/>
        <end position="1076"/>
    </location>
</feature>
<dbReference type="Proteomes" id="UP001234343">
    <property type="component" value="Unassembled WGS sequence"/>
</dbReference>
<dbReference type="PANTHER" id="PTHR32063:SF0">
    <property type="entry name" value="SWARMING MOTILITY PROTEIN SWRC"/>
    <property type="match status" value="1"/>
</dbReference>
<protein>
    <submittedName>
        <fullName evidence="2">Efflux RND transporter permease subunit</fullName>
    </submittedName>
</protein>
<feature type="transmembrane region" description="Helical" evidence="1">
    <location>
        <begin position="435"/>
        <end position="456"/>
    </location>
</feature>
<gene>
    <name evidence="2" type="ORF">QTP81_10015</name>
</gene>
<feature type="transmembrane region" description="Helical" evidence="1">
    <location>
        <begin position="561"/>
        <end position="581"/>
    </location>
</feature>
<dbReference type="InterPro" id="IPR001036">
    <property type="entry name" value="Acrflvin-R"/>
</dbReference>
<dbReference type="Gene3D" id="1.20.1640.10">
    <property type="entry name" value="Multidrug efflux transporter AcrB transmembrane domain"/>
    <property type="match status" value="3"/>
</dbReference>
<reference evidence="2 3" key="1">
    <citation type="submission" date="2023-06" db="EMBL/GenBank/DDBJ databases">
        <title>Alteromonas sp. ASW11-36 isolated from intertidal sand.</title>
        <authorList>
            <person name="Li Y."/>
        </authorList>
    </citation>
    <scope>NUCLEOTIDE SEQUENCE [LARGE SCALE GENOMIC DNA]</scope>
    <source>
        <strain evidence="2 3">ASW11-36</strain>
    </source>
</reference>